<evidence type="ECO:0000313" key="2">
    <source>
        <dbReference type="Proteomes" id="UP000232587"/>
    </source>
</evidence>
<keyword evidence="2" id="KW-1185">Reference proteome</keyword>
<proteinExistence type="predicted"/>
<evidence type="ECO:0000313" key="1">
    <source>
        <dbReference type="EMBL" id="PKB25304.1"/>
    </source>
</evidence>
<dbReference type="InterPro" id="IPR010985">
    <property type="entry name" value="Ribbon_hlx_hlx"/>
</dbReference>
<protein>
    <recommendedName>
        <fullName evidence="3">Ribbon-helix-helix CopG family protein</fullName>
    </recommendedName>
</protein>
<reference evidence="1 2" key="1">
    <citation type="submission" date="2017-11" db="EMBL/GenBank/DDBJ databases">
        <title>Genomic Encyclopedia of Type Strains, Phase III (KMG-III): the genomes of soil and plant-associated and newly described type strains.</title>
        <authorList>
            <person name="Whitman W."/>
        </authorList>
    </citation>
    <scope>NUCLEOTIDE SEQUENCE [LARGE SCALE GENOMIC DNA]</scope>
    <source>
        <strain evidence="1 2">CGMCC 1.12274</strain>
    </source>
</reference>
<dbReference type="Proteomes" id="UP000232587">
    <property type="component" value="Unassembled WGS sequence"/>
</dbReference>
<accession>A0A2N0I285</accession>
<gene>
    <name evidence="1" type="ORF">B0I00_0498</name>
</gene>
<dbReference type="RefSeq" id="WP_100865753.1">
    <property type="nucleotide sequence ID" value="NZ_PHUF01000002.1"/>
</dbReference>
<dbReference type="OrthoDB" id="7506678at2"/>
<dbReference type="SUPFAM" id="SSF47598">
    <property type="entry name" value="Ribbon-helix-helix"/>
    <property type="match status" value="1"/>
</dbReference>
<comment type="caution">
    <text evidence="1">The sequence shown here is derived from an EMBL/GenBank/DDBJ whole genome shotgun (WGS) entry which is preliminary data.</text>
</comment>
<dbReference type="EMBL" id="PHUF01000002">
    <property type="protein sequence ID" value="PKB25304.1"/>
    <property type="molecule type" value="Genomic_DNA"/>
</dbReference>
<evidence type="ECO:0008006" key="3">
    <source>
        <dbReference type="Google" id="ProtNLM"/>
    </source>
</evidence>
<dbReference type="GO" id="GO:0006355">
    <property type="term" value="P:regulation of DNA-templated transcription"/>
    <property type="evidence" value="ECO:0007669"/>
    <property type="project" value="InterPro"/>
</dbReference>
<dbReference type="AlphaFoldDB" id="A0A2N0I285"/>
<sequence length="110" mass="12077">MTRPICLQVYISSELSALIRKAAKAKRISMSEWVRALLANACAEEDLASRLSTSIERISRQSVFMMVGVDALLAGHSDNRLRERAHQAYARKCKELGLVPGTDEGGSNEA</sequence>
<organism evidence="1 2">
    <name type="scientific">Novosphingobium kunmingense</name>
    <dbReference type="NCBI Taxonomy" id="1211806"/>
    <lineage>
        <taxon>Bacteria</taxon>
        <taxon>Pseudomonadati</taxon>
        <taxon>Pseudomonadota</taxon>
        <taxon>Alphaproteobacteria</taxon>
        <taxon>Sphingomonadales</taxon>
        <taxon>Sphingomonadaceae</taxon>
        <taxon>Novosphingobium</taxon>
    </lineage>
</organism>
<name>A0A2N0I285_9SPHN</name>